<dbReference type="PROSITE" id="PS51255">
    <property type="entry name" value="ADPK"/>
    <property type="match status" value="1"/>
</dbReference>
<dbReference type="InterPro" id="IPR007666">
    <property type="entry name" value="ADP_PFK/GK"/>
</dbReference>
<organism evidence="7 8">
    <name type="scientific">Mizuhopecten yessoensis</name>
    <name type="common">Japanese scallop</name>
    <name type="synonym">Patinopecten yessoensis</name>
    <dbReference type="NCBI Taxonomy" id="6573"/>
    <lineage>
        <taxon>Eukaryota</taxon>
        <taxon>Metazoa</taxon>
        <taxon>Spiralia</taxon>
        <taxon>Lophotrochozoa</taxon>
        <taxon>Mollusca</taxon>
        <taxon>Bivalvia</taxon>
        <taxon>Autobranchia</taxon>
        <taxon>Pteriomorphia</taxon>
        <taxon>Pectinida</taxon>
        <taxon>Pectinoidea</taxon>
        <taxon>Pectinidae</taxon>
        <taxon>Mizuhopecten</taxon>
    </lineage>
</organism>
<keyword evidence="5" id="KW-0460">Magnesium</keyword>
<keyword evidence="3" id="KW-0479">Metal-binding</keyword>
<evidence type="ECO:0000256" key="6">
    <source>
        <dbReference type="ARBA" id="ARBA00023152"/>
    </source>
</evidence>
<dbReference type="PANTHER" id="PTHR21208">
    <property type="entry name" value="ADP-DEPENDENT GLUCOKINASE"/>
    <property type="match status" value="1"/>
</dbReference>
<protein>
    <submittedName>
        <fullName evidence="7">ADP-dependent glucokinase</fullName>
    </submittedName>
</protein>
<keyword evidence="8" id="KW-1185">Reference proteome</keyword>
<dbReference type="Gene3D" id="3.40.1190.20">
    <property type="match status" value="1"/>
</dbReference>
<dbReference type="Proteomes" id="UP000242188">
    <property type="component" value="Unassembled WGS sequence"/>
</dbReference>
<sequence>MISLRTGTLISLLVAMLAYLYVQKYHKEPKPQQPADGEQNRLYQVLSGLLRAEKKVALVGSRVALGFGGCQDILVEAMPLFNKLNIQPPTTPKHHDSVETEEELSQLLAYFFKHGAAAERYISNDTLFKELTDTSKTLPGHRLFLGGNAPVMARRLANMGAEVLLGARFAKDLINTMPDNVKIVGEVLEENDIHLLLEYKTGEHWGEYRAPRANRLIVHSDNSNPYLETLEALEKELPNFDPSILVIGGLQMMDNFPFKEGERLERLHKLKNMLMKTPKKTSIHFEMASFSDEILMQEILDNVVPYSDSLGMNEQELPNLVSMLTTGNVSLVADAYPRVASTLDEMRLIYKKLKNTEEIGGKRKLTRLHVHTLAYQAILTTKGSAWRNTMAAAAKASLTAYRHVCDSKVVDLMKARLIMDESFSTSTMSTAQRIAMQEDRPVSCWEEDDYQICIAPVLVCTNVKQTAGGGDNISSAGLIVQVE</sequence>
<dbReference type="Pfam" id="PF04587">
    <property type="entry name" value="ADP_PFK_GK"/>
    <property type="match status" value="1"/>
</dbReference>
<evidence type="ECO:0000256" key="4">
    <source>
        <dbReference type="ARBA" id="ARBA00022777"/>
    </source>
</evidence>
<evidence type="ECO:0000256" key="1">
    <source>
        <dbReference type="ARBA" id="ARBA00022490"/>
    </source>
</evidence>
<dbReference type="GO" id="GO:0043843">
    <property type="term" value="F:ADP-specific glucokinase activity"/>
    <property type="evidence" value="ECO:0007669"/>
    <property type="project" value="TreeGrafter"/>
</dbReference>
<evidence type="ECO:0000256" key="5">
    <source>
        <dbReference type="ARBA" id="ARBA00022842"/>
    </source>
</evidence>
<evidence type="ECO:0000256" key="3">
    <source>
        <dbReference type="ARBA" id="ARBA00022723"/>
    </source>
</evidence>
<dbReference type="GO" id="GO:0006006">
    <property type="term" value="P:glucose metabolic process"/>
    <property type="evidence" value="ECO:0007669"/>
    <property type="project" value="TreeGrafter"/>
</dbReference>
<evidence type="ECO:0000313" key="7">
    <source>
        <dbReference type="EMBL" id="OWF43663.1"/>
    </source>
</evidence>
<keyword evidence="4 7" id="KW-0418">Kinase</keyword>
<gene>
    <name evidence="7" type="ORF">KP79_PYT09349</name>
</gene>
<keyword evidence="2" id="KW-0808">Transferase</keyword>
<dbReference type="PANTHER" id="PTHR21208:SF1">
    <property type="entry name" value="ADP-DEPENDENT GLUCOKINASE"/>
    <property type="match status" value="1"/>
</dbReference>
<dbReference type="OrthoDB" id="5847021at2759"/>
<keyword evidence="1" id="KW-0963">Cytoplasm</keyword>
<dbReference type="EMBL" id="NEDP02005034">
    <property type="protein sequence ID" value="OWF43663.1"/>
    <property type="molecule type" value="Genomic_DNA"/>
</dbReference>
<accession>A0A210Q4J8</accession>
<comment type="caution">
    <text evidence="7">The sequence shown here is derived from an EMBL/GenBank/DDBJ whole genome shotgun (WGS) entry which is preliminary data.</text>
</comment>
<dbReference type="AlphaFoldDB" id="A0A210Q4J8"/>
<reference evidence="7 8" key="1">
    <citation type="journal article" date="2017" name="Nat. Ecol. Evol.">
        <title>Scallop genome provides insights into evolution of bilaterian karyotype and development.</title>
        <authorList>
            <person name="Wang S."/>
            <person name="Zhang J."/>
            <person name="Jiao W."/>
            <person name="Li J."/>
            <person name="Xun X."/>
            <person name="Sun Y."/>
            <person name="Guo X."/>
            <person name="Huan P."/>
            <person name="Dong B."/>
            <person name="Zhang L."/>
            <person name="Hu X."/>
            <person name="Sun X."/>
            <person name="Wang J."/>
            <person name="Zhao C."/>
            <person name="Wang Y."/>
            <person name="Wang D."/>
            <person name="Huang X."/>
            <person name="Wang R."/>
            <person name="Lv J."/>
            <person name="Li Y."/>
            <person name="Zhang Z."/>
            <person name="Liu B."/>
            <person name="Lu W."/>
            <person name="Hui Y."/>
            <person name="Liang J."/>
            <person name="Zhou Z."/>
            <person name="Hou R."/>
            <person name="Li X."/>
            <person name="Liu Y."/>
            <person name="Li H."/>
            <person name="Ning X."/>
            <person name="Lin Y."/>
            <person name="Zhao L."/>
            <person name="Xing Q."/>
            <person name="Dou J."/>
            <person name="Li Y."/>
            <person name="Mao J."/>
            <person name="Guo H."/>
            <person name="Dou H."/>
            <person name="Li T."/>
            <person name="Mu C."/>
            <person name="Jiang W."/>
            <person name="Fu Q."/>
            <person name="Fu X."/>
            <person name="Miao Y."/>
            <person name="Liu J."/>
            <person name="Yu Q."/>
            <person name="Li R."/>
            <person name="Liao H."/>
            <person name="Li X."/>
            <person name="Kong Y."/>
            <person name="Jiang Z."/>
            <person name="Chourrout D."/>
            <person name="Li R."/>
            <person name="Bao Z."/>
        </authorList>
    </citation>
    <scope>NUCLEOTIDE SEQUENCE [LARGE SCALE GENOMIC DNA]</scope>
    <source>
        <strain evidence="7 8">PY_sf001</strain>
    </source>
</reference>
<keyword evidence="6" id="KW-0324">Glycolysis</keyword>
<dbReference type="InterPro" id="IPR029056">
    <property type="entry name" value="Ribokinase-like"/>
</dbReference>
<dbReference type="STRING" id="6573.A0A210Q4J8"/>
<name>A0A210Q4J8_MIZYE</name>
<dbReference type="SUPFAM" id="SSF53613">
    <property type="entry name" value="Ribokinase-like"/>
    <property type="match status" value="1"/>
</dbReference>
<proteinExistence type="predicted"/>
<dbReference type="GO" id="GO:0005783">
    <property type="term" value="C:endoplasmic reticulum"/>
    <property type="evidence" value="ECO:0007669"/>
    <property type="project" value="TreeGrafter"/>
</dbReference>
<dbReference type="GO" id="GO:0046872">
    <property type="term" value="F:metal ion binding"/>
    <property type="evidence" value="ECO:0007669"/>
    <property type="project" value="UniProtKB-KW"/>
</dbReference>
<evidence type="ECO:0000256" key="2">
    <source>
        <dbReference type="ARBA" id="ARBA00022679"/>
    </source>
</evidence>
<evidence type="ECO:0000313" key="8">
    <source>
        <dbReference type="Proteomes" id="UP000242188"/>
    </source>
</evidence>
<dbReference type="GO" id="GO:0006096">
    <property type="term" value="P:glycolytic process"/>
    <property type="evidence" value="ECO:0007669"/>
    <property type="project" value="UniProtKB-KW"/>
</dbReference>